<dbReference type="STRING" id="927665.HMPREF1535_02490"/>
<dbReference type="Gene3D" id="3.40.50.720">
    <property type="entry name" value="NAD(P)-binding Rossmann-like Domain"/>
    <property type="match status" value="1"/>
</dbReference>
<dbReference type="SUPFAM" id="SSF53623">
    <property type="entry name" value="MurD-like peptide ligases, catalytic domain"/>
    <property type="match status" value="1"/>
</dbReference>
<dbReference type="GO" id="GO:0005524">
    <property type="term" value="F:ATP binding"/>
    <property type="evidence" value="ECO:0007669"/>
    <property type="project" value="InterPro"/>
</dbReference>
<name>A0A0F5JFJ3_9BACT</name>
<organism evidence="2 3">
    <name type="scientific">Parabacteroides goldsteinii DSM 19448 = WAL 12034</name>
    <dbReference type="NCBI Taxonomy" id="927665"/>
    <lineage>
        <taxon>Bacteria</taxon>
        <taxon>Pseudomonadati</taxon>
        <taxon>Bacteroidota</taxon>
        <taxon>Bacteroidia</taxon>
        <taxon>Bacteroidales</taxon>
        <taxon>Tannerellaceae</taxon>
        <taxon>Parabacteroides</taxon>
    </lineage>
</organism>
<dbReference type="PATRIC" id="fig|927665.4.peg.2560"/>
<sequence>MLMLDENVYICDKFKVMRKVHLISVTEPLVLDLALAIHEKGYDVSVSGNGITEDVIAKLHAAGCTCHGNGWFPERLTKDNNFVVLGATVKQDNPELIRAKELGLLILSIPEFIFQRTKEKTRVVVAGSRGKKTIISMIIRALQRQKLAFDYALTSEIPLLPNRVHMSYEARIALIEGDEHVTSALEKRFQLEFFRPHIAILTNLSWTPDTDHPTPDAYYDTFRNFTTLIEREGKLIYFEGDPAVKQLAEEVREDITAISYGEHPVIEKDGATFLQTRYGDFPIHVPDSYFLTNLNAARLACRQLGVKDADFYRAISEYSVSLQP</sequence>
<dbReference type="PANTHER" id="PTHR43445:SF3">
    <property type="entry name" value="UDP-N-ACETYLMURAMATE--L-ALANINE LIGASE"/>
    <property type="match status" value="1"/>
</dbReference>
<dbReference type="Proteomes" id="UP000033047">
    <property type="component" value="Unassembled WGS sequence"/>
</dbReference>
<gene>
    <name evidence="2" type="ORF">HMPREF1535_02490</name>
</gene>
<dbReference type="GO" id="GO:0016881">
    <property type="term" value="F:acid-amino acid ligase activity"/>
    <property type="evidence" value="ECO:0007669"/>
    <property type="project" value="InterPro"/>
</dbReference>
<comment type="caution">
    <text evidence="2">The sequence shown here is derived from an EMBL/GenBank/DDBJ whole genome shotgun (WGS) entry which is preliminary data.</text>
</comment>
<accession>A0A0F5JFJ3</accession>
<evidence type="ECO:0000313" key="2">
    <source>
        <dbReference type="EMBL" id="KKB56514.1"/>
    </source>
</evidence>
<evidence type="ECO:0000313" key="3">
    <source>
        <dbReference type="Proteomes" id="UP000033047"/>
    </source>
</evidence>
<dbReference type="Gene3D" id="3.40.1190.10">
    <property type="entry name" value="Mur-like, catalytic domain"/>
    <property type="match status" value="1"/>
</dbReference>
<dbReference type="Pfam" id="PF08245">
    <property type="entry name" value="Mur_ligase_M"/>
    <property type="match status" value="1"/>
</dbReference>
<feature type="domain" description="Mur ligase central" evidence="1">
    <location>
        <begin position="125"/>
        <end position="267"/>
    </location>
</feature>
<dbReference type="InterPro" id="IPR013221">
    <property type="entry name" value="Mur_ligase_cen"/>
</dbReference>
<dbReference type="InterPro" id="IPR036565">
    <property type="entry name" value="Mur-like_cat_sf"/>
</dbReference>
<dbReference type="AlphaFoldDB" id="A0A0F5JFJ3"/>
<dbReference type="SUPFAM" id="SSF51984">
    <property type="entry name" value="MurCD N-terminal domain"/>
    <property type="match status" value="1"/>
</dbReference>
<dbReference type="HOGENOM" id="CLU_028104_0_0_10"/>
<protein>
    <recommendedName>
        <fullName evidence="1">Mur ligase central domain-containing protein</fullName>
    </recommendedName>
</protein>
<dbReference type="PANTHER" id="PTHR43445">
    <property type="entry name" value="UDP-N-ACETYLMURAMATE--L-ALANINE LIGASE-RELATED"/>
    <property type="match status" value="1"/>
</dbReference>
<dbReference type="EMBL" id="AQHV01000011">
    <property type="protein sequence ID" value="KKB56514.1"/>
    <property type="molecule type" value="Genomic_DNA"/>
</dbReference>
<reference evidence="2 3" key="1">
    <citation type="submission" date="2013-04" db="EMBL/GenBank/DDBJ databases">
        <title>The Genome Sequence of Parabacteroides goldsteinii DSM 19448.</title>
        <authorList>
            <consortium name="The Broad Institute Genomics Platform"/>
            <person name="Earl A."/>
            <person name="Ward D."/>
            <person name="Feldgarden M."/>
            <person name="Gevers D."/>
            <person name="Martens E."/>
            <person name="Sakamoto M."/>
            <person name="Benno Y."/>
            <person name="Song Y."/>
            <person name="Liu C."/>
            <person name="Lee J."/>
            <person name="Bolanos M."/>
            <person name="Vaisanen M.L."/>
            <person name="Finegold S.M."/>
            <person name="Walker B."/>
            <person name="Young S."/>
            <person name="Zeng Q."/>
            <person name="Gargeya S."/>
            <person name="Fitzgerald M."/>
            <person name="Haas B."/>
            <person name="Abouelleil A."/>
            <person name="Allen A.W."/>
            <person name="Alvarado L."/>
            <person name="Arachchi H.M."/>
            <person name="Berlin A.M."/>
            <person name="Chapman S.B."/>
            <person name="Gainer-Dewar J."/>
            <person name="Goldberg J."/>
            <person name="Griggs A."/>
            <person name="Gujja S."/>
            <person name="Hansen M."/>
            <person name="Howarth C."/>
            <person name="Imamovic A."/>
            <person name="Ireland A."/>
            <person name="Larimer J."/>
            <person name="McCowan C."/>
            <person name="Murphy C."/>
            <person name="Pearson M."/>
            <person name="Poon T.W."/>
            <person name="Priest M."/>
            <person name="Roberts A."/>
            <person name="Saif S."/>
            <person name="Shea T."/>
            <person name="Sisk P."/>
            <person name="Sykes S."/>
            <person name="Wortman J."/>
            <person name="Nusbaum C."/>
            <person name="Birren B."/>
        </authorList>
    </citation>
    <scope>NUCLEOTIDE SEQUENCE [LARGE SCALE GENOMIC DNA]</scope>
    <source>
        <strain evidence="2 3">DSM 19448</strain>
    </source>
</reference>
<evidence type="ECO:0000259" key="1">
    <source>
        <dbReference type="Pfam" id="PF08245"/>
    </source>
</evidence>
<dbReference type="InterPro" id="IPR050061">
    <property type="entry name" value="MurCDEF_pg_biosynth"/>
</dbReference>
<proteinExistence type="predicted"/>